<dbReference type="Pfam" id="PF18126">
    <property type="entry name" value="Mitoc_mL59"/>
    <property type="match status" value="1"/>
</dbReference>
<protein>
    <recommendedName>
        <fullName evidence="3">Diphthamide biosynthesis protein 4</fullName>
    </recommendedName>
</protein>
<evidence type="ECO:0000256" key="3">
    <source>
        <dbReference type="ARBA" id="ARBA00021797"/>
    </source>
</evidence>
<sequence length="335" mass="37981">MAAVEQYIHLAKALPLRLQRFLARYPPASILPAGADPETSKTAYQELTPNPFSPQKHPVTGKWHDPVFSLRRQAELVKLAREHGVEELLPKTVKGTEYQIAHRVEHGLRVKGTGVGQSVKGHAYERASIAKMEKRRDAMLKMPDLMREWKKRPFEPDTMSASTSNPTHYEVLDVSPSLLGSSQDQEPQLLKRAYHRALLRHHPDKAAAEGARRAGETYQKPPASALYTVDQITTAYTTLSDPKARREYDIALRQSSADTQAPGQEDESFRTGFDIVDLDDLEFDEAAERWYMSCRCGNERGFQFGEEVLDEREREVFVGCQDCSLWIKVQYEVAP</sequence>
<dbReference type="SUPFAM" id="SSF144217">
    <property type="entry name" value="CSL zinc finger"/>
    <property type="match status" value="1"/>
</dbReference>
<organism evidence="8 9">
    <name type="scientific">Plectosphaerella cucumerina</name>
    <dbReference type="NCBI Taxonomy" id="40658"/>
    <lineage>
        <taxon>Eukaryota</taxon>
        <taxon>Fungi</taxon>
        <taxon>Dikarya</taxon>
        <taxon>Ascomycota</taxon>
        <taxon>Pezizomycotina</taxon>
        <taxon>Sordariomycetes</taxon>
        <taxon>Hypocreomycetidae</taxon>
        <taxon>Glomerellales</taxon>
        <taxon>Plectosphaerellaceae</taxon>
        <taxon>Plectosphaerella</taxon>
    </lineage>
</organism>
<dbReference type="GO" id="GO:0005762">
    <property type="term" value="C:mitochondrial large ribosomal subunit"/>
    <property type="evidence" value="ECO:0007669"/>
    <property type="project" value="InterPro"/>
</dbReference>
<evidence type="ECO:0000259" key="6">
    <source>
        <dbReference type="PROSITE" id="PS50076"/>
    </source>
</evidence>
<dbReference type="AlphaFoldDB" id="A0A8K0TPQ3"/>
<dbReference type="Pfam" id="PF00226">
    <property type="entry name" value="DnaJ"/>
    <property type="match status" value="1"/>
</dbReference>
<dbReference type="PROSITE" id="PS50076">
    <property type="entry name" value="DNAJ_2"/>
    <property type="match status" value="1"/>
</dbReference>
<evidence type="ECO:0000259" key="7">
    <source>
        <dbReference type="PROSITE" id="PS51074"/>
    </source>
</evidence>
<dbReference type="Proteomes" id="UP000813385">
    <property type="component" value="Unassembled WGS sequence"/>
</dbReference>
<dbReference type="CDD" id="cd06257">
    <property type="entry name" value="DnaJ"/>
    <property type="match status" value="1"/>
</dbReference>
<proteinExistence type="inferred from homology"/>
<keyword evidence="4" id="KW-0479">Metal-binding</keyword>
<comment type="caution">
    <text evidence="8">The sequence shown here is derived from an EMBL/GenBank/DDBJ whole genome shotgun (WGS) entry which is preliminary data.</text>
</comment>
<dbReference type="InterPro" id="IPR040922">
    <property type="entry name" value="Ribosomal_mL59_dom"/>
</dbReference>
<keyword evidence="9" id="KW-1185">Reference proteome</keyword>
<name>A0A8K0TPQ3_9PEZI</name>
<dbReference type="PANTHER" id="PTHR28041:SF1">
    <property type="entry name" value="LARGE RIBOSOMAL SUBUNIT PROTEIN ML59"/>
    <property type="match status" value="1"/>
</dbReference>
<dbReference type="SUPFAM" id="SSF46565">
    <property type="entry name" value="Chaperone J-domain"/>
    <property type="match status" value="1"/>
</dbReference>
<dbReference type="InterPro" id="IPR036671">
    <property type="entry name" value="DPH_MB_sf"/>
</dbReference>
<evidence type="ECO:0000256" key="5">
    <source>
        <dbReference type="ARBA" id="ARBA00023004"/>
    </source>
</evidence>
<dbReference type="SMART" id="SM00271">
    <property type="entry name" value="DnaJ"/>
    <property type="match status" value="1"/>
</dbReference>
<dbReference type="GO" id="GO:0003735">
    <property type="term" value="F:structural constituent of ribosome"/>
    <property type="evidence" value="ECO:0007669"/>
    <property type="project" value="InterPro"/>
</dbReference>
<evidence type="ECO:0000256" key="4">
    <source>
        <dbReference type="ARBA" id="ARBA00022723"/>
    </source>
</evidence>
<reference evidence="8" key="1">
    <citation type="journal article" date="2021" name="Nat. Commun.">
        <title>Genetic determinants of endophytism in the Arabidopsis root mycobiome.</title>
        <authorList>
            <person name="Mesny F."/>
            <person name="Miyauchi S."/>
            <person name="Thiergart T."/>
            <person name="Pickel B."/>
            <person name="Atanasova L."/>
            <person name="Karlsson M."/>
            <person name="Huettel B."/>
            <person name="Barry K.W."/>
            <person name="Haridas S."/>
            <person name="Chen C."/>
            <person name="Bauer D."/>
            <person name="Andreopoulos W."/>
            <person name="Pangilinan J."/>
            <person name="LaButti K."/>
            <person name="Riley R."/>
            <person name="Lipzen A."/>
            <person name="Clum A."/>
            <person name="Drula E."/>
            <person name="Henrissat B."/>
            <person name="Kohler A."/>
            <person name="Grigoriev I.V."/>
            <person name="Martin F.M."/>
            <person name="Hacquard S."/>
        </authorList>
    </citation>
    <scope>NUCLEOTIDE SEQUENCE</scope>
    <source>
        <strain evidence="8">MPI-CAGE-AT-0016</strain>
    </source>
</reference>
<dbReference type="OrthoDB" id="18529at2759"/>
<keyword evidence="5" id="KW-0408">Iron</keyword>
<dbReference type="InterPro" id="IPR037507">
    <property type="entry name" value="Ribosomal_mL59"/>
</dbReference>
<evidence type="ECO:0000313" key="9">
    <source>
        <dbReference type="Proteomes" id="UP000813385"/>
    </source>
</evidence>
<dbReference type="InterPro" id="IPR007872">
    <property type="entry name" value="DPH_MB_dom"/>
</dbReference>
<evidence type="ECO:0000313" key="8">
    <source>
        <dbReference type="EMBL" id="KAH7376164.1"/>
    </source>
</evidence>
<comment type="function">
    <text evidence="1">Required for the first step of diphthamide biosynthesis, the transfer of 3-amino-3-carboxypropyl from S-adenosyl-L-methionine to a histidine residue. Diphthamide is a post-translational modification of histidine which occurs in elongation factor 2.</text>
</comment>
<dbReference type="PROSITE" id="PS51074">
    <property type="entry name" value="DPH_MB"/>
    <property type="match status" value="1"/>
</dbReference>
<dbReference type="Gene3D" id="1.10.287.110">
    <property type="entry name" value="DnaJ domain"/>
    <property type="match status" value="1"/>
</dbReference>
<dbReference type="EMBL" id="JAGPXD010000001">
    <property type="protein sequence ID" value="KAH7376164.1"/>
    <property type="molecule type" value="Genomic_DNA"/>
</dbReference>
<gene>
    <name evidence="8" type="ORF">B0T11DRAFT_346180</name>
</gene>
<evidence type="ECO:0000256" key="1">
    <source>
        <dbReference type="ARBA" id="ARBA00003474"/>
    </source>
</evidence>
<feature type="domain" description="J" evidence="6">
    <location>
        <begin position="167"/>
        <end position="252"/>
    </location>
</feature>
<dbReference type="Gene3D" id="3.10.660.10">
    <property type="entry name" value="DPH Zinc finger"/>
    <property type="match status" value="1"/>
</dbReference>
<comment type="similarity">
    <text evidence="2">Belongs to the DPH4 family.</text>
</comment>
<feature type="domain" description="DPH-type MB" evidence="7">
    <location>
        <begin position="272"/>
        <end position="332"/>
    </location>
</feature>
<dbReference type="Pfam" id="PF05207">
    <property type="entry name" value="Zn_ribbon_CSL"/>
    <property type="match status" value="1"/>
</dbReference>
<evidence type="ECO:0000256" key="2">
    <source>
        <dbReference type="ARBA" id="ARBA00006169"/>
    </source>
</evidence>
<dbReference type="InterPro" id="IPR001623">
    <property type="entry name" value="DnaJ_domain"/>
</dbReference>
<accession>A0A8K0TPQ3</accession>
<dbReference type="PANTHER" id="PTHR28041">
    <property type="entry name" value="54S RIBOSOMAL PROTEIN L25, MITOCHONDRIAL"/>
    <property type="match status" value="1"/>
</dbReference>
<dbReference type="GO" id="GO:0046872">
    <property type="term" value="F:metal ion binding"/>
    <property type="evidence" value="ECO:0007669"/>
    <property type="project" value="UniProtKB-KW"/>
</dbReference>
<dbReference type="InterPro" id="IPR036869">
    <property type="entry name" value="J_dom_sf"/>
</dbReference>